<reference evidence="1 2" key="1">
    <citation type="journal article" date="2016" name="Front. Microbiol.">
        <title>Comprehensive Phylogenetic Analysis of Bovine Non-aureus Staphylococci Species Based on Whole-Genome Sequencing.</title>
        <authorList>
            <person name="Naushad S."/>
            <person name="Barkema H.W."/>
            <person name="Luby C."/>
            <person name="Condas L.A."/>
            <person name="Nobrega D.B."/>
            <person name="Carson D.A."/>
            <person name="De Buck J."/>
        </authorList>
    </citation>
    <scope>NUCLEOTIDE SEQUENCE [LARGE SCALE GENOMIC DNA]</scope>
    <source>
        <strain evidence="1 2">SNUC 1231</strain>
    </source>
</reference>
<organism evidence="1 2">
    <name type="scientific">Staphylococcus succinus</name>
    <dbReference type="NCBI Taxonomy" id="61015"/>
    <lineage>
        <taxon>Bacteria</taxon>
        <taxon>Bacillati</taxon>
        <taxon>Bacillota</taxon>
        <taxon>Bacilli</taxon>
        <taxon>Bacillales</taxon>
        <taxon>Staphylococcaceae</taxon>
        <taxon>Staphylococcus</taxon>
    </lineage>
</organism>
<name>A0A9Q6HPC3_9STAP</name>
<dbReference type="PANTHER" id="PTHR43808">
    <property type="entry name" value="ACETYLORNITHINE DEACETYLASE"/>
    <property type="match status" value="1"/>
</dbReference>
<proteinExistence type="predicted"/>
<dbReference type="Pfam" id="PF01546">
    <property type="entry name" value="Peptidase_M20"/>
    <property type="match status" value="1"/>
</dbReference>
<accession>A0A9Q6HPC3</accession>
<dbReference type="Gene3D" id="3.40.630.10">
    <property type="entry name" value="Zn peptidases"/>
    <property type="match status" value="1"/>
</dbReference>
<protein>
    <submittedName>
        <fullName evidence="1">Arginine utilization protein RocB</fullName>
    </submittedName>
</protein>
<dbReference type="InterPro" id="IPR050072">
    <property type="entry name" value="Peptidase_M20A"/>
</dbReference>
<dbReference type="PANTHER" id="PTHR43808:SF27">
    <property type="entry name" value="PROTEIN ROCB"/>
    <property type="match status" value="1"/>
</dbReference>
<dbReference type="EMBL" id="PZFQ01000016">
    <property type="protein sequence ID" value="PTI75843.1"/>
    <property type="molecule type" value="Genomic_DNA"/>
</dbReference>
<dbReference type="AlphaFoldDB" id="A0A9Q6HPC3"/>
<dbReference type="PIRSF" id="PIRSF010386">
    <property type="entry name" value="RocB"/>
    <property type="match status" value="1"/>
</dbReference>
<gene>
    <name evidence="1" type="ORF">BU058_06245</name>
</gene>
<dbReference type="InterPro" id="IPR002933">
    <property type="entry name" value="Peptidase_M20"/>
</dbReference>
<dbReference type="Proteomes" id="UP000241960">
    <property type="component" value="Unassembled WGS sequence"/>
</dbReference>
<sequence>MTKSLWQSYEDRATLLNRLVKHQTVTNTEGELTFPSFIKQLLLQLTYFQTNKSHIQMVQTEDDKEAVVAFYKAHTSTKTITLISHYDTVSVEDYGYFSAEAFDSDALTALFKQNDSYLNEQAIKDLNDDTYLFGRGTMDMKAGLMLHLSLIERASLEAWDVNLILVTVPDEEVNSSGMRKAIETIAELKERYQLDFQLHLNSEPTFQQAGSDETHYTYSGSIGKIMPGVLCYGKETHVGNPLEGLSSNFMMSYITQAIEYNIAFKEHFEDEATPVPVSLVTRDKKSTYDVQTPFRTIGLFNMFLFKKTPNELFRQFIDNVIRAIERCESDWLTILEEEDIQFDTKINVLTYKQLKQYAIKQHGEKYVNQQIDKAIQHTQALHMQSVNVVDALMQLCRNIAPAVVTFFATPYYPAVNASYDARVEDTIAIVHQTLRNQFNRESQRIHYFNGISDSSYLKFDGNIEQMATYSQNAPNFNQTYTIPFESMRKVSAPTLLCGPIGKDAHKVSERLHKQSAFEELPIVLEQIIKSFIDET</sequence>
<dbReference type="GO" id="GO:0016787">
    <property type="term" value="F:hydrolase activity"/>
    <property type="evidence" value="ECO:0007669"/>
    <property type="project" value="InterPro"/>
</dbReference>
<dbReference type="RefSeq" id="WP_107545002.1">
    <property type="nucleotide sequence ID" value="NZ_JAMWVB010000002.1"/>
</dbReference>
<dbReference type="SUPFAM" id="SSF53187">
    <property type="entry name" value="Zn-dependent exopeptidases"/>
    <property type="match status" value="1"/>
</dbReference>
<comment type="caution">
    <text evidence="1">The sequence shown here is derived from an EMBL/GenBank/DDBJ whole genome shotgun (WGS) entry which is preliminary data.</text>
</comment>
<evidence type="ECO:0000313" key="2">
    <source>
        <dbReference type="Proteomes" id="UP000241960"/>
    </source>
</evidence>
<evidence type="ECO:0000313" key="1">
    <source>
        <dbReference type="EMBL" id="PTI75843.1"/>
    </source>
</evidence>
<dbReference type="InterPro" id="IPR012166">
    <property type="entry name" value="Uncharacterised_RocB"/>
</dbReference>